<dbReference type="Proteomes" id="UP001141336">
    <property type="component" value="Unassembled WGS sequence"/>
</dbReference>
<accession>A0ABT4IKJ2</accession>
<proteinExistence type="predicted"/>
<organism evidence="1 2">
    <name type="scientific">Methanocorpusculum vombati</name>
    <dbReference type="NCBI Taxonomy" id="3002864"/>
    <lineage>
        <taxon>Archaea</taxon>
        <taxon>Methanobacteriati</taxon>
        <taxon>Methanobacteriota</taxon>
        <taxon>Stenosarchaea group</taxon>
        <taxon>Methanomicrobia</taxon>
        <taxon>Methanomicrobiales</taxon>
        <taxon>Methanocorpusculaceae</taxon>
        <taxon>Methanocorpusculum</taxon>
    </lineage>
</organism>
<reference evidence="1" key="1">
    <citation type="submission" date="2022-12" db="EMBL/GenBank/DDBJ databases">
        <title>Isolation and characterisation of novel Methanocorpusculum spp. from native Australian herbivores indicates the genus is ancestrally host-associated.</title>
        <authorList>
            <person name="Volmer J.G."/>
            <person name="Soo R.M."/>
            <person name="Evans P.N."/>
            <person name="Hoedt E.C."/>
            <person name="Astorga Alsina A.L."/>
            <person name="Woodcroft B.J."/>
            <person name="Tyson G.W."/>
            <person name="Hugenholtz P."/>
            <person name="Morrison M."/>
        </authorList>
    </citation>
    <scope>NUCLEOTIDE SEQUENCE</scope>
    <source>
        <strain evidence="1">CW153</strain>
    </source>
</reference>
<dbReference type="RefSeq" id="WP_268922499.1">
    <property type="nucleotide sequence ID" value="NZ_JAPTGC010000003.1"/>
</dbReference>
<keyword evidence="2" id="KW-1185">Reference proteome</keyword>
<comment type="caution">
    <text evidence="1">The sequence shown here is derived from an EMBL/GenBank/DDBJ whole genome shotgun (WGS) entry which is preliminary data.</text>
</comment>
<evidence type="ECO:0000313" key="2">
    <source>
        <dbReference type="Proteomes" id="UP001141336"/>
    </source>
</evidence>
<gene>
    <name evidence="1" type="ORF">O0S09_03245</name>
</gene>
<dbReference type="EMBL" id="JAPTGC010000003">
    <property type="protein sequence ID" value="MCZ0862270.1"/>
    <property type="molecule type" value="Genomic_DNA"/>
</dbReference>
<protein>
    <submittedName>
        <fullName evidence="1">Uncharacterized protein</fullName>
    </submittedName>
</protein>
<name>A0ABT4IKJ2_9EURY</name>
<sequence length="73" mass="8004">MTITDDLIVSAALAAAKKTPHIRITDIYRELGIMPAKFGRNPCLTRVRISAAIRRAGFVKVNNRQYVYGGTAA</sequence>
<evidence type="ECO:0000313" key="1">
    <source>
        <dbReference type="EMBL" id="MCZ0862270.1"/>
    </source>
</evidence>